<feature type="compositionally biased region" description="Polar residues" evidence="3">
    <location>
        <begin position="270"/>
        <end position="281"/>
    </location>
</feature>
<sequence>MSGPGPQNMLPPLVGAANVTSVPAMPPMMHSLTPQSQSQSNADPRTQPQAPQAPPSRPPPPPLDTMRAYRACLNCRNRKSKCDLDINQGRPPCRRCQRENRECVLGESHRGGRRVRKKPKLDDEGATTTESNQSTPASANASFQSPPGPTLPPPHFSPLQNREPLPPPHQPFHSRYDSRQESGYGWQQGTPNTVGSDTTSSRHTEQTNITSPANESTYRPRQESTISIIGKLGERGANEGIASADLQNPSDALEILAQVADRADDDNSPGRGQTPGNSNSVRPAPRRQEPSPPKMDDYWRYKPIQDGMISPEMVYSLFSTYEEFFHPFFPIIPRETFDRTRLPWLSRHEPHLFSAILTVASKDNERVHQICYDHMQQLVSDILAGADANVEAVEALLLLSQWVSHRPQASVAVGRGEEDRVAWMYIGTALRLGYFLGIDRAAFKSDSHEDPAKFNRKRLVWSACYICDRQVSVRLGKGFWARGPGPLSGLKASDFPTLQRMNPNDDDWALIFQANLELTQIFSNVHDILYSSKGHGWKEMLEGRYAKYLDDFRTSIRSWNDVWGTLICSSRIKASLLLTYDYLRLYVNAFAYQATISRAVTFHRDSQHNPNRPMPLISATAPDARFIYEALDAAKSLLSTFNNFVDPQTLRYMPSSYYLFIIYSAVFLYKARSTTTMTEEERTGVRHLINQTIERLQRASVGANHMGSRYARLLQLLWRKAPKRNHHNGQQSSSIDSRVNPNTSNPSNPSQPPNPTDPSHFDQVSYPAQGQFGGGGMNMGAPPGFSWLDLGATWNFATQNGNSSSGSAAEGREGDEGSLGLGSEMSPFDMNLLTDYSLLEGDNPNLIF</sequence>
<dbReference type="EMBL" id="FJOG01000014">
    <property type="protein sequence ID" value="CZR59449.1"/>
    <property type="molecule type" value="Genomic_DNA"/>
</dbReference>
<feature type="region of interest" description="Disordered" evidence="3">
    <location>
        <begin position="263"/>
        <end position="297"/>
    </location>
</feature>
<evidence type="ECO:0000256" key="2">
    <source>
        <dbReference type="ARBA" id="ARBA00023242"/>
    </source>
</evidence>
<dbReference type="InterPro" id="IPR001138">
    <property type="entry name" value="Zn2Cys6_DnaBD"/>
</dbReference>
<dbReference type="SUPFAM" id="SSF57701">
    <property type="entry name" value="Zn2/Cys6 DNA-binding domain"/>
    <property type="match status" value="1"/>
</dbReference>
<dbReference type="AlphaFoldDB" id="A0A1L7X345"/>
<feature type="compositionally biased region" description="Polar residues" evidence="3">
    <location>
        <begin position="32"/>
        <end position="43"/>
    </location>
</feature>
<evidence type="ECO:0000313" key="6">
    <source>
        <dbReference type="Proteomes" id="UP000184330"/>
    </source>
</evidence>
<name>A0A1L7X345_9HELO</name>
<dbReference type="InterPro" id="IPR052780">
    <property type="entry name" value="AAA_Catabolism_Regulators"/>
</dbReference>
<evidence type="ECO:0000259" key="4">
    <source>
        <dbReference type="PROSITE" id="PS50048"/>
    </source>
</evidence>
<feature type="region of interest" description="Disordered" evidence="3">
    <location>
        <begin position="19"/>
        <end position="66"/>
    </location>
</feature>
<dbReference type="SMART" id="SM00906">
    <property type="entry name" value="Fungal_trans"/>
    <property type="match status" value="1"/>
</dbReference>
<feature type="domain" description="Zn(2)-C6 fungal-type" evidence="4">
    <location>
        <begin position="71"/>
        <end position="105"/>
    </location>
</feature>
<feature type="region of interest" description="Disordered" evidence="3">
    <location>
        <begin position="80"/>
        <end position="222"/>
    </location>
</feature>
<dbReference type="OrthoDB" id="5818554at2759"/>
<feature type="compositionally biased region" description="Low complexity" evidence="3">
    <location>
        <begin position="800"/>
        <end position="809"/>
    </location>
</feature>
<dbReference type="Pfam" id="PF04082">
    <property type="entry name" value="Fungal_trans"/>
    <property type="match status" value="1"/>
</dbReference>
<feature type="compositionally biased region" description="Pro residues" evidence="3">
    <location>
        <begin position="146"/>
        <end position="156"/>
    </location>
</feature>
<reference evidence="5 6" key="1">
    <citation type="submission" date="2016-03" db="EMBL/GenBank/DDBJ databases">
        <authorList>
            <person name="Ploux O."/>
        </authorList>
    </citation>
    <scope>NUCLEOTIDE SEQUENCE [LARGE SCALE GENOMIC DNA]</scope>
    <source>
        <strain evidence="5 6">UAMH 11012</strain>
    </source>
</reference>
<keyword evidence="6" id="KW-1185">Reference proteome</keyword>
<dbReference type="PANTHER" id="PTHR31644:SF1">
    <property type="entry name" value="ZN(II)2CYS6 TRANSCRIPTION FACTOR (EUROFUNG)"/>
    <property type="match status" value="1"/>
</dbReference>
<organism evidence="5 6">
    <name type="scientific">Phialocephala subalpina</name>
    <dbReference type="NCBI Taxonomy" id="576137"/>
    <lineage>
        <taxon>Eukaryota</taxon>
        <taxon>Fungi</taxon>
        <taxon>Dikarya</taxon>
        <taxon>Ascomycota</taxon>
        <taxon>Pezizomycotina</taxon>
        <taxon>Leotiomycetes</taxon>
        <taxon>Helotiales</taxon>
        <taxon>Mollisiaceae</taxon>
        <taxon>Phialocephala</taxon>
        <taxon>Phialocephala fortinii species complex</taxon>
    </lineage>
</organism>
<dbReference type="Gene3D" id="4.10.240.10">
    <property type="entry name" value="Zn(2)-C6 fungal-type DNA-binding domain"/>
    <property type="match status" value="1"/>
</dbReference>
<dbReference type="SMART" id="SM00066">
    <property type="entry name" value="GAL4"/>
    <property type="match status" value="1"/>
</dbReference>
<dbReference type="Pfam" id="PF00172">
    <property type="entry name" value="Zn_clus"/>
    <property type="match status" value="1"/>
</dbReference>
<dbReference type="GO" id="GO:0005634">
    <property type="term" value="C:nucleus"/>
    <property type="evidence" value="ECO:0007669"/>
    <property type="project" value="TreeGrafter"/>
</dbReference>
<dbReference type="GO" id="GO:0006351">
    <property type="term" value="P:DNA-templated transcription"/>
    <property type="evidence" value="ECO:0007669"/>
    <property type="project" value="InterPro"/>
</dbReference>
<gene>
    <name evidence="5" type="ORF">PAC_09341</name>
</gene>
<proteinExistence type="predicted"/>
<feature type="compositionally biased region" description="Polar residues" evidence="3">
    <location>
        <begin position="206"/>
        <end position="222"/>
    </location>
</feature>
<feature type="region of interest" description="Disordered" evidence="3">
    <location>
        <begin position="799"/>
        <end position="823"/>
    </location>
</feature>
<dbReference type="InterPro" id="IPR036864">
    <property type="entry name" value="Zn2-C6_fun-type_DNA-bd_sf"/>
</dbReference>
<accession>A0A1L7X345</accession>
<dbReference type="GO" id="GO:0008270">
    <property type="term" value="F:zinc ion binding"/>
    <property type="evidence" value="ECO:0007669"/>
    <property type="project" value="InterPro"/>
</dbReference>
<keyword evidence="1" id="KW-0479">Metal-binding</keyword>
<dbReference type="PROSITE" id="PS50048">
    <property type="entry name" value="ZN2_CY6_FUNGAL_2"/>
    <property type="match status" value="1"/>
</dbReference>
<feature type="compositionally biased region" description="Polar residues" evidence="3">
    <location>
        <begin position="126"/>
        <end position="145"/>
    </location>
</feature>
<dbReference type="PANTHER" id="PTHR31644">
    <property type="entry name" value="TRANSCRIPTIONAL ACTIVATOR ARO80-RELATED"/>
    <property type="match status" value="1"/>
</dbReference>
<feature type="compositionally biased region" description="Basic and acidic residues" evidence="3">
    <location>
        <begin position="286"/>
        <end position="297"/>
    </location>
</feature>
<evidence type="ECO:0000256" key="1">
    <source>
        <dbReference type="ARBA" id="ARBA00022723"/>
    </source>
</evidence>
<feature type="compositionally biased region" description="Polar residues" evidence="3">
    <location>
        <begin position="728"/>
        <end position="739"/>
    </location>
</feature>
<dbReference type="CDD" id="cd12148">
    <property type="entry name" value="fungal_TF_MHR"/>
    <property type="match status" value="1"/>
</dbReference>
<feature type="region of interest" description="Disordered" evidence="3">
    <location>
        <begin position="724"/>
        <end position="780"/>
    </location>
</feature>
<dbReference type="STRING" id="576137.A0A1L7X345"/>
<dbReference type="GO" id="GO:0000981">
    <property type="term" value="F:DNA-binding transcription factor activity, RNA polymerase II-specific"/>
    <property type="evidence" value="ECO:0007669"/>
    <property type="project" value="InterPro"/>
</dbReference>
<dbReference type="CDD" id="cd00067">
    <property type="entry name" value="GAL4"/>
    <property type="match status" value="1"/>
</dbReference>
<evidence type="ECO:0000256" key="3">
    <source>
        <dbReference type="SAM" id="MobiDB-lite"/>
    </source>
</evidence>
<dbReference type="Proteomes" id="UP000184330">
    <property type="component" value="Unassembled WGS sequence"/>
</dbReference>
<feature type="compositionally biased region" description="Basic and acidic residues" evidence="3">
    <location>
        <begin position="96"/>
        <end position="110"/>
    </location>
</feature>
<dbReference type="InterPro" id="IPR007219">
    <property type="entry name" value="XnlR_reg_dom"/>
</dbReference>
<protein>
    <submittedName>
        <fullName evidence="5">Related to C6 transcription factor</fullName>
    </submittedName>
</protein>
<dbReference type="PROSITE" id="PS00463">
    <property type="entry name" value="ZN2_CY6_FUNGAL_1"/>
    <property type="match status" value="1"/>
</dbReference>
<feature type="compositionally biased region" description="Polar residues" evidence="3">
    <location>
        <begin position="185"/>
        <end position="199"/>
    </location>
</feature>
<evidence type="ECO:0000313" key="5">
    <source>
        <dbReference type="EMBL" id="CZR59449.1"/>
    </source>
</evidence>
<keyword evidence="2" id="KW-0539">Nucleus</keyword>
<feature type="compositionally biased region" description="Pro residues" evidence="3">
    <location>
        <begin position="51"/>
        <end position="63"/>
    </location>
</feature>
<dbReference type="GO" id="GO:0003677">
    <property type="term" value="F:DNA binding"/>
    <property type="evidence" value="ECO:0007669"/>
    <property type="project" value="InterPro"/>
</dbReference>